<evidence type="ECO:0000313" key="1">
    <source>
        <dbReference type="EMBL" id="CAF4880998.1"/>
    </source>
</evidence>
<name>A0A8S3C1Q0_9BILA</name>
<evidence type="ECO:0000313" key="2">
    <source>
        <dbReference type="Proteomes" id="UP000676336"/>
    </source>
</evidence>
<comment type="caution">
    <text evidence="1">The sequence shown here is derived from an EMBL/GenBank/DDBJ whole genome shotgun (WGS) entry which is preliminary data.</text>
</comment>
<sequence length="66" mass="7279">KLVIDEVKEIDSGSMKTQLSDTTDIVGVLELAPPTRRLMHLKETGGIEKLFSFSATSIFSKTLQQV</sequence>
<reference evidence="1" key="1">
    <citation type="submission" date="2021-02" db="EMBL/GenBank/DDBJ databases">
        <authorList>
            <person name="Nowell W R."/>
        </authorList>
    </citation>
    <scope>NUCLEOTIDE SEQUENCE</scope>
</reference>
<proteinExistence type="predicted"/>
<organism evidence="1 2">
    <name type="scientific">Rotaria magnacalcarata</name>
    <dbReference type="NCBI Taxonomy" id="392030"/>
    <lineage>
        <taxon>Eukaryota</taxon>
        <taxon>Metazoa</taxon>
        <taxon>Spiralia</taxon>
        <taxon>Gnathifera</taxon>
        <taxon>Rotifera</taxon>
        <taxon>Eurotatoria</taxon>
        <taxon>Bdelloidea</taxon>
        <taxon>Philodinida</taxon>
        <taxon>Philodinidae</taxon>
        <taxon>Rotaria</taxon>
    </lineage>
</organism>
<dbReference type="Proteomes" id="UP000676336">
    <property type="component" value="Unassembled WGS sequence"/>
</dbReference>
<accession>A0A8S3C1Q0</accession>
<dbReference type="AlphaFoldDB" id="A0A8S3C1Q0"/>
<dbReference type="EMBL" id="CAJOBI010168850">
    <property type="protein sequence ID" value="CAF4880998.1"/>
    <property type="molecule type" value="Genomic_DNA"/>
</dbReference>
<dbReference type="CDD" id="cd21792">
    <property type="entry name" value="Rad21_Rec8_M_NXP1-like"/>
    <property type="match status" value="1"/>
</dbReference>
<protein>
    <submittedName>
        <fullName evidence="1">Uncharacterized protein</fullName>
    </submittedName>
</protein>
<gene>
    <name evidence="1" type="ORF">SMN809_LOCUS50819</name>
</gene>
<feature type="non-terminal residue" evidence="1">
    <location>
        <position position="1"/>
    </location>
</feature>
<dbReference type="InterPro" id="IPR049589">
    <property type="entry name" value="NXP1_M-like"/>
</dbReference>